<dbReference type="InParanoid" id="A0A0C3PUK1"/>
<evidence type="ECO:0000313" key="2">
    <source>
        <dbReference type="Proteomes" id="UP000054217"/>
    </source>
</evidence>
<organism evidence="1 2">
    <name type="scientific">Pisolithus tinctorius Marx 270</name>
    <dbReference type="NCBI Taxonomy" id="870435"/>
    <lineage>
        <taxon>Eukaryota</taxon>
        <taxon>Fungi</taxon>
        <taxon>Dikarya</taxon>
        <taxon>Basidiomycota</taxon>
        <taxon>Agaricomycotina</taxon>
        <taxon>Agaricomycetes</taxon>
        <taxon>Agaricomycetidae</taxon>
        <taxon>Boletales</taxon>
        <taxon>Sclerodermatineae</taxon>
        <taxon>Pisolithaceae</taxon>
        <taxon>Pisolithus</taxon>
    </lineage>
</organism>
<dbReference type="HOGENOM" id="CLU_2134577_0_0_1"/>
<reference evidence="1 2" key="1">
    <citation type="submission" date="2014-04" db="EMBL/GenBank/DDBJ databases">
        <authorList>
            <consortium name="DOE Joint Genome Institute"/>
            <person name="Kuo A."/>
            <person name="Kohler A."/>
            <person name="Costa M.D."/>
            <person name="Nagy L.G."/>
            <person name="Floudas D."/>
            <person name="Copeland A."/>
            <person name="Barry K.W."/>
            <person name="Cichocki N."/>
            <person name="Veneault-Fourrey C."/>
            <person name="LaButti K."/>
            <person name="Lindquist E.A."/>
            <person name="Lipzen A."/>
            <person name="Lundell T."/>
            <person name="Morin E."/>
            <person name="Murat C."/>
            <person name="Sun H."/>
            <person name="Tunlid A."/>
            <person name="Henrissat B."/>
            <person name="Grigoriev I.V."/>
            <person name="Hibbett D.S."/>
            <person name="Martin F."/>
            <person name="Nordberg H.P."/>
            <person name="Cantor M.N."/>
            <person name="Hua S.X."/>
        </authorList>
    </citation>
    <scope>NUCLEOTIDE SEQUENCE [LARGE SCALE GENOMIC DNA]</scope>
    <source>
        <strain evidence="1 2">Marx 270</strain>
    </source>
</reference>
<proteinExistence type="predicted"/>
<dbReference type="EMBL" id="KN831947">
    <property type="protein sequence ID" value="KIO12926.1"/>
    <property type="molecule type" value="Genomic_DNA"/>
</dbReference>
<sequence length="113" mass="12169">MAVLAYLAHSCGVQATGMVTALSLYLRVFVSHSAFIQLAACCIGPSPSSWLTRLDYVPACCHGYPDNVPILCICVSNWNISGQKCGDGFTLRIRAGSCMYTSTYIPTVLWGVI</sequence>
<evidence type="ECO:0000313" key="1">
    <source>
        <dbReference type="EMBL" id="KIO12926.1"/>
    </source>
</evidence>
<protein>
    <submittedName>
        <fullName evidence="1">Uncharacterized protein</fullName>
    </submittedName>
</protein>
<name>A0A0C3PUK1_PISTI</name>
<reference evidence="2" key="2">
    <citation type="submission" date="2015-01" db="EMBL/GenBank/DDBJ databases">
        <title>Evolutionary Origins and Diversification of the Mycorrhizal Mutualists.</title>
        <authorList>
            <consortium name="DOE Joint Genome Institute"/>
            <consortium name="Mycorrhizal Genomics Consortium"/>
            <person name="Kohler A."/>
            <person name="Kuo A."/>
            <person name="Nagy L.G."/>
            <person name="Floudas D."/>
            <person name="Copeland A."/>
            <person name="Barry K.W."/>
            <person name="Cichocki N."/>
            <person name="Veneault-Fourrey C."/>
            <person name="LaButti K."/>
            <person name="Lindquist E.A."/>
            <person name="Lipzen A."/>
            <person name="Lundell T."/>
            <person name="Morin E."/>
            <person name="Murat C."/>
            <person name="Riley R."/>
            <person name="Ohm R."/>
            <person name="Sun H."/>
            <person name="Tunlid A."/>
            <person name="Henrissat B."/>
            <person name="Grigoriev I.V."/>
            <person name="Hibbett D.S."/>
            <person name="Martin F."/>
        </authorList>
    </citation>
    <scope>NUCLEOTIDE SEQUENCE [LARGE SCALE GENOMIC DNA]</scope>
    <source>
        <strain evidence="2">Marx 270</strain>
    </source>
</reference>
<gene>
    <name evidence="1" type="ORF">M404DRAFT_701710</name>
</gene>
<accession>A0A0C3PUK1</accession>
<dbReference type="AlphaFoldDB" id="A0A0C3PUK1"/>
<keyword evidence="2" id="KW-1185">Reference proteome</keyword>
<dbReference type="Proteomes" id="UP000054217">
    <property type="component" value="Unassembled WGS sequence"/>
</dbReference>